<dbReference type="GO" id="GO:0005737">
    <property type="term" value="C:cytoplasm"/>
    <property type="evidence" value="ECO:0007669"/>
    <property type="project" value="InterPro"/>
</dbReference>
<dbReference type="NCBIfam" id="NF001033">
    <property type="entry name" value="PRK00114.1"/>
    <property type="match status" value="1"/>
</dbReference>
<keyword evidence="5" id="KW-0676">Redox-active center</keyword>
<dbReference type="InterPro" id="IPR016153">
    <property type="entry name" value="Heat_shock_Hsp33_N"/>
</dbReference>
<name>A0A6A7GD79_9CRUS</name>
<accession>A0A6A7GD79</accession>
<protein>
    <submittedName>
        <fullName evidence="6">Hsp33 family molecular chaperone</fullName>
    </submittedName>
</protein>
<evidence type="ECO:0000313" key="6">
    <source>
        <dbReference type="EMBL" id="LAC28520.1"/>
    </source>
</evidence>
<dbReference type="SUPFAM" id="SSF118352">
    <property type="entry name" value="HSP33 redox switch-like"/>
    <property type="match status" value="1"/>
</dbReference>
<evidence type="ECO:0000256" key="4">
    <source>
        <dbReference type="ARBA" id="ARBA00023186"/>
    </source>
</evidence>
<evidence type="ECO:0000256" key="1">
    <source>
        <dbReference type="ARBA" id="ARBA00022490"/>
    </source>
</evidence>
<evidence type="ECO:0000256" key="2">
    <source>
        <dbReference type="ARBA" id="ARBA00022833"/>
    </source>
</evidence>
<dbReference type="InterPro" id="IPR000397">
    <property type="entry name" value="Heat_shock_Hsp33"/>
</dbReference>
<sequence length="292" mass="32340">MGKLLRGSSKNARFFIVDTKDIVQEALDIHKCSPTAIKAFGRLLTGAVMMGETLKGNDLLTLRTNTDGLLNQMLVTTDANGGVKGYLSNSEVDLEIKDGEVPKVGDLVGKGTLTVIKDMGLKEPYVGISQMVSGEIGEDIAYYYYTSEQIPSVVVLGVSLGSDMRVKNAGGYMIQLLPNASESFIAKLEAKIKVMRPMTELLAGGMSLKGIAKLIYDDMDSKDELRLVEDYNVYEEKKVSYKCNCSKDKFYKGLITINKDELKEIFTEKPELEVECHFCMKKYSFVEKELLG</sequence>
<dbReference type="InterPro" id="IPR016154">
    <property type="entry name" value="Heat_shock_Hsp33_C"/>
</dbReference>
<organism evidence="6">
    <name type="scientific">Hirondellea gigas</name>
    <dbReference type="NCBI Taxonomy" id="1518452"/>
    <lineage>
        <taxon>Eukaryota</taxon>
        <taxon>Metazoa</taxon>
        <taxon>Ecdysozoa</taxon>
        <taxon>Arthropoda</taxon>
        <taxon>Crustacea</taxon>
        <taxon>Multicrustacea</taxon>
        <taxon>Malacostraca</taxon>
        <taxon>Eumalacostraca</taxon>
        <taxon>Peracarida</taxon>
        <taxon>Amphipoda</taxon>
        <taxon>Amphilochidea</taxon>
        <taxon>Lysianassida</taxon>
        <taxon>Lysianassidira</taxon>
        <taxon>Lysianassoidea</taxon>
        <taxon>Lysianassidae</taxon>
        <taxon>Hirondellea</taxon>
    </lineage>
</organism>
<keyword evidence="4" id="KW-0143">Chaperone</keyword>
<dbReference type="AlphaFoldDB" id="A0A6A7GD79"/>
<dbReference type="PANTHER" id="PTHR30111">
    <property type="entry name" value="33 KDA CHAPERONIN"/>
    <property type="match status" value="1"/>
</dbReference>
<dbReference type="Pfam" id="PF01430">
    <property type="entry name" value="HSP33"/>
    <property type="match status" value="1"/>
</dbReference>
<keyword evidence="1" id="KW-0963">Cytoplasm</keyword>
<reference evidence="6" key="1">
    <citation type="submission" date="2017-11" db="EMBL/GenBank/DDBJ databases">
        <title>The sensing device of the deep-sea amphipod.</title>
        <authorList>
            <person name="Kobayashi H."/>
            <person name="Nagahama T."/>
            <person name="Arai W."/>
            <person name="Sasagawa Y."/>
            <person name="Umeda M."/>
            <person name="Hayashi T."/>
            <person name="Nikaido I."/>
            <person name="Watanabe H."/>
            <person name="Oguri K."/>
            <person name="Kitazato H."/>
            <person name="Fujioka K."/>
            <person name="Kido Y."/>
            <person name="Takami H."/>
        </authorList>
    </citation>
    <scope>NUCLEOTIDE SEQUENCE</scope>
    <source>
        <tissue evidence="6">Whole body</tissue>
    </source>
</reference>
<dbReference type="GO" id="GO:0044183">
    <property type="term" value="F:protein folding chaperone"/>
    <property type="evidence" value="ECO:0007669"/>
    <property type="project" value="TreeGrafter"/>
</dbReference>
<dbReference type="CDD" id="cd00498">
    <property type="entry name" value="Hsp33"/>
    <property type="match status" value="1"/>
</dbReference>
<dbReference type="Gene3D" id="3.90.1280.10">
    <property type="entry name" value="HSP33 redox switch-like"/>
    <property type="match status" value="1"/>
</dbReference>
<dbReference type="PANTHER" id="PTHR30111:SF1">
    <property type="entry name" value="33 KDA CHAPERONIN"/>
    <property type="match status" value="1"/>
</dbReference>
<keyword evidence="2" id="KW-0862">Zinc</keyword>
<proteinExistence type="evidence at transcript level"/>
<evidence type="ECO:0000256" key="5">
    <source>
        <dbReference type="ARBA" id="ARBA00023284"/>
    </source>
</evidence>
<dbReference type="GO" id="GO:0051082">
    <property type="term" value="F:unfolded protein binding"/>
    <property type="evidence" value="ECO:0007669"/>
    <property type="project" value="InterPro"/>
</dbReference>
<evidence type="ECO:0000256" key="3">
    <source>
        <dbReference type="ARBA" id="ARBA00023157"/>
    </source>
</evidence>
<dbReference type="PIRSF" id="PIRSF005261">
    <property type="entry name" value="Heat_shock_Hsp33"/>
    <property type="match status" value="1"/>
</dbReference>
<keyword evidence="3" id="KW-1015">Disulfide bond</keyword>
<dbReference type="Gene3D" id="3.55.30.10">
    <property type="entry name" value="Hsp33 domain"/>
    <property type="match status" value="1"/>
</dbReference>
<dbReference type="EMBL" id="IACT01009410">
    <property type="protein sequence ID" value="LAC28520.1"/>
    <property type="molecule type" value="mRNA"/>
</dbReference>
<dbReference type="SUPFAM" id="SSF64397">
    <property type="entry name" value="Hsp33 domain"/>
    <property type="match status" value="1"/>
</dbReference>
<dbReference type="GO" id="GO:0042026">
    <property type="term" value="P:protein refolding"/>
    <property type="evidence" value="ECO:0007669"/>
    <property type="project" value="TreeGrafter"/>
</dbReference>